<feature type="region of interest" description="Disordered" evidence="2">
    <location>
        <begin position="991"/>
        <end position="1023"/>
    </location>
</feature>
<feature type="coiled-coil region" evidence="1">
    <location>
        <begin position="1627"/>
        <end position="1654"/>
    </location>
</feature>
<evidence type="ECO:0000256" key="3">
    <source>
        <dbReference type="SAM" id="SignalP"/>
    </source>
</evidence>
<keyword evidence="5" id="KW-1185">Reference proteome</keyword>
<feature type="compositionally biased region" description="Basic and acidic residues" evidence="2">
    <location>
        <begin position="1014"/>
        <end position="1023"/>
    </location>
</feature>
<sequence length="1778" mass="201529">MGRSLLTSTAVTLFLFSSLCTGIGLKSPSTSSGSSGPLITIFDKKRDIEVVHSGNVKYNVETGYNGSILGGGELVVGSNLLVGLVEPELDNLRDGSKTDLRVLESAGDEVQIGLFLGSPCIYENGNSEILGPSNTHMTIKNILACTKLFKNRGIKQDDIRFLFWKMRDYSLQNPEMNLVDLDDIVVDSNTYLPIMFRGLLHVSALFKYSKKYKNSSSTLLSSLDTFLRSSYVAEIKPVYSDQELKLELNLNFGVSLTGNVSTFVKENVPFAIASITKEGKTHMENIVSPCDGSIAWLSERWLQYGKSSGLNASQTNSGYYGNKDFTEEIMVVIKCNSVPSYLVPRPGLSKRYPNDILVTDRFGQVSEWLVKEYIKNSLNLIKVNSKNIPSSFRNKMIFDIKAAKTLDELRDTLIGYMRSFGLELNLLPNLSLPRPNVGKDKEIPKEVVLREERDSLERLNNSKLLLRSSLAPKAKISNFERRVRSGSVPGNSYIYNLEKKSLEDYEGNYIPVPKWEGLAIAGWNNMKNDEKRIKLKAANYTGKKIQIFGPRPWNMDFLSFDVIRMVSMYYHGDIRYLLSREFLYLFGKFGELEDYNIYTSSLMKYSVEMFVVAGMFVSGEEGSETLLGTVTIEFTAELKNRDPIKINIFSMHTGIVKQVIATSKVACSLDPLVVISSVENEIHNAEKYFEINSGNLDGSYTFSKVPGQRDYLTYPLSQNQKLLDGSHVQGKTDAMLDAVNRHTYLFPSQSPVDIPSYSGPIPDLFNIESESIESMEASRQVLNAKLKKLSSEKFEEIQKLQETFVAPASDFARPIFTSSVLRLEILKKWRKSKSKSISNRVLEAMKTKNGHVDELFLASFGTKLELSLITNISNLKTVSKKRSARVARKLALIERFKLKRKPKTERELKIKNALIARRVKMLKKMSSGKYPLLDSHSRYGKSKVPSFPIGRKARKQLLSAKVHSAPLAFSPVSMRIPFYLRQELIQSSKIIPKGKTKPGTLAKPKKKKPAQDLPKPKEPFVEKPTELKPEHDLMKSTVGPTFPFTSRFFIQGEFELERSSSIGEKSAQIAVDSDEERFGYKNEESAYAAVTHSLMLQGSRIKNLRSECMSYRTSLDKMLDLKEGLLSDIANSNRIDDAKGILSDVVRLTAQYQECLKKLTGSILVVKGLEIQSRAIRQDFKKKLDRISKVRRNIHNKYKKCKAELNKTKKSFYSLLKGEISKHKSTHKMNSESYKSLLKKMQEEFKNYRRLEKKCQGFMANLRREDINLSEAKMNRYVMASSYESLVKRNLELFNKTLLYYRVNQTYFLVILSLERLILLSHEALLGDEHLRLNSAVQQEQRLENLVDYYKSQVNLDRLRFEEEVAYNSDIIRAGVHCITLSNELLIKNTLILEILETSIDGLEAGIKSLLGILSFTQVGNDSRLNLEIIKKCQAIAKKQAKILAKLSEHIEMAGKINSDMLLLSSTIGLLNNRLKYSSVTVTEETEESNLRMKEKARTAANNAKIKKLEKKISGKVKLLELVVSRFSDVKKKFEEQKEQFSEVLNTMKVFSPGLNLDGFITGTSDIQTSDVSADSKIVSFDSTSDSSSSGADQELRDTLIIDKISNSIMILDREIANSPISDQKDSESVRKRMLELRKELENKLEQHRALSGQKKSTSSAMMKLREEISVYIKEAIQLKEYYNNRMEESIKILKRSLLFSWPRTRLKRRLLDANRRKKMEENRMRRINKESARIGKLGTWDGSQGSTGDSEERLLEELGGEGDDIKDIETSAKQEGN</sequence>
<keyword evidence="1" id="KW-0175">Coiled coil</keyword>
<name>A0A2P4YVY6_9CRYT</name>
<comment type="caution">
    <text evidence="4">The sequence shown here is derived from an EMBL/GenBank/DDBJ whole genome shotgun (WGS) entry which is preliminary data.</text>
</comment>
<evidence type="ECO:0000313" key="4">
    <source>
        <dbReference type="EMBL" id="POM81961.1"/>
    </source>
</evidence>
<evidence type="ECO:0000256" key="2">
    <source>
        <dbReference type="SAM" id="MobiDB-lite"/>
    </source>
</evidence>
<proteinExistence type="predicted"/>
<dbReference type="EMBL" id="JIBK01000002">
    <property type="protein sequence ID" value="POM81961.1"/>
    <property type="molecule type" value="Genomic_DNA"/>
</dbReference>
<dbReference type="VEuPathDB" id="CryptoDB:CmeUKMEL1_00010"/>
<gene>
    <name evidence="4" type="ORF">CmeUKMEL1_00010</name>
</gene>
<feature type="compositionally biased region" description="Basic and acidic residues" evidence="2">
    <location>
        <begin position="1764"/>
        <end position="1778"/>
    </location>
</feature>
<feature type="coiled-coil region" evidence="1">
    <location>
        <begin position="1704"/>
        <end position="1731"/>
    </location>
</feature>
<feature type="signal peptide" evidence="3">
    <location>
        <begin position="1"/>
        <end position="22"/>
    </location>
</feature>
<dbReference type="OrthoDB" id="344127at2759"/>
<evidence type="ECO:0000313" key="5">
    <source>
        <dbReference type="Proteomes" id="UP000236928"/>
    </source>
</evidence>
<organism evidence="4 5">
    <name type="scientific">Cryptosporidium meleagridis</name>
    <dbReference type="NCBI Taxonomy" id="93969"/>
    <lineage>
        <taxon>Eukaryota</taxon>
        <taxon>Sar</taxon>
        <taxon>Alveolata</taxon>
        <taxon>Apicomplexa</taxon>
        <taxon>Conoidasida</taxon>
        <taxon>Coccidia</taxon>
        <taxon>Eucoccidiorida</taxon>
        <taxon>Eimeriorina</taxon>
        <taxon>Cryptosporidiidae</taxon>
        <taxon>Cryptosporidium</taxon>
    </lineage>
</organism>
<dbReference type="Proteomes" id="UP000236928">
    <property type="component" value="Unassembled WGS sequence"/>
</dbReference>
<keyword evidence="3" id="KW-0732">Signal</keyword>
<feature type="chain" id="PRO_5015196795" description="Integral membrane protein" evidence="3">
    <location>
        <begin position="23"/>
        <end position="1778"/>
    </location>
</feature>
<protein>
    <recommendedName>
        <fullName evidence="6">Integral membrane protein</fullName>
    </recommendedName>
</protein>
<feature type="coiled-coil region" evidence="1">
    <location>
        <begin position="772"/>
        <end position="803"/>
    </location>
</feature>
<evidence type="ECO:0008006" key="6">
    <source>
        <dbReference type="Google" id="ProtNLM"/>
    </source>
</evidence>
<feature type="region of interest" description="Disordered" evidence="2">
    <location>
        <begin position="1736"/>
        <end position="1778"/>
    </location>
</feature>
<reference evidence="4 5" key="1">
    <citation type="submission" date="2014-04" db="EMBL/GenBank/DDBJ databases">
        <title>Comparative Genomics of Cryptosporidium Species.</title>
        <authorList>
            <person name="Silva J.C."/>
            <person name="Su Q."/>
            <person name="Chalmers R."/>
            <person name="Chibucos M.C."/>
            <person name="Elwin K."/>
            <person name="Godinez A."/>
            <person name="Guo F."/>
            <person name="Huynh K."/>
            <person name="Orvis J."/>
            <person name="Ott S."/>
            <person name="Sadzewicz L."/>
            <person name="Sengamalay N."/>
            <person name="Shetty A."/>
            <person name="Sun M."/>
            <person name="Tallon L."/>
            <person name="Xiao L."/>
            <person name="Zhang H."/>
            <person name="Fraser C.M."/>
            <person name="Zhu G."/>
            <person name="Kissinger J."/>
            <person name="Widmer G."/>
        </authorList>
    </citation>
    <scope>NUCLEOTIDE SEQUENCE [LARGE SCALE GENOMIC DNA]</scope>
    <source>
        <strain evidence="4 5">UKMEL1</strain>
    </source>
</reference>
<evidence type="ECO:0000256" key="1">
    <source>
        <dbReference type="SAM" id="Coils"/>
    </source>
</evidence>
<accession>A0A2P4YVY6</accession>